<keyword evidence="9" id="KW-1185">Reference proteome</keyword>
<evidence type="ECO:0000313" key="8">
    <source>
        <dbReference type="EnsemblMetazoa" id="GBRI001209-PA"/>
    </source>
</evidence>
<evidence type="ECO:0000259" key="6">
    <source>
        <dbReference type="Pfam" id="PF09734"/>
    </source>
</evidence>
<feature type="domain" description="Transcription factor IIIC subunit 5 HTH" evidence="6">
    <location>
        <begin position="168"/>
        <end position="313"/>
    </location>
</feature>
<dbReference type="PANTHER" id="PTHR13230">
    <property type="entry name" value="GENERAL TRANSCRIPTION FACTOR IIIC, POLYPEPTIDE 5"/>
    <property type="match status" value="1"/>
</dbReference>
<dbReference type="VEuPathDB" id="VectorBase:GBRI001209"/>
<dbReference type="PANTHER" id="PTHR13230:SF5">
    <property type="entry name" value="GENERAL TRANSCRIPTION FACTOR 3C POLYPEPTIDE 5"/>
    <property type="match status" value="1"/>
</dbReference>
<dbReference type="GO" id="GO:0005634">
    <property type="term" value="C:nucleus"/>
    <property type="evidence" value="ECO:0007669"/>
    <property type="project" value="UniProtKB-SubCell"/>
</dbReference>
<evidence type="ECO:0000256" key="5">
    <source>
        <dbReference type="SAM" id="MobiDB-lite"/>
    </source>
</evidence>
<evidence type="ECO:0000256" key="1">
    <source>
        <dbReference type="ARBA" id="ARBA00004123"/>
    </source>
</evidence>
<comment type="subcellular location">
    <subcellularLocation>
        <location evidence="1">Nucleus</location>
    </subcellularLocation>
</comment>
<dbReference type="InterPro" id="IPR019136">
    <property type="entry name" value="TF_IIIC_su-5_HTH"/>
</dbReference>
<organism evidence="8 9">
    <name type="scientific">Glossina brevipalpis</name>
    <dbReference type="NCBI Taxonomy" id="37001"/>
    <lineage>
        <taxon>Eukaryota</taxon>
        <taxon>Metazoa</taxon>
        <taxon>Ecdysozoa</taxon>
        <taxon>Arthropoda</taxon>
        <taxon>Hexapoda</taxon>
        <taxon>Insecta</taxon>
        <taxon>Pterygota</taxon>
        <taxon>Neoptera</taxon>
        <taxon>Endopterygota</taxon>
        <taxon>Diptera</taxon>
        <taxon>Brachycera</taxon>
        <taxon>Muscomorpha</taxon>
        <taxon>Hippoboscoidea</taxon>
        <taxon>Glossinidae</taxon>
        <taxon>Glossina</taxon>
    </lineage>
</organism>
<dbReference type="InterPro" id="IPR042536">
    <property type="entry name" value="TFIIIC_tauA_Sfc1"/>
</dbReference>
<evidence type="ECO:0000256" key="4">
    <source>
        <dbReference type="ARBA" id="ARBA00023242"/>
    </source>
</evidence>
<dbReference type="InterPro" id="IPR040454">
    <property type="entry name" value="TF_IIIC_Tfc1/Sfc1"/>
</dbReference>
<feature type="region of interest" description="Disordered" evidence="5">
    <location>
        <begin position="436"/>
        <end position="462"/>
    </location>
</feature>
<dbReference type="Proteomes" id="UP000091820">
    <property type="component" value="Unassembled WGS sequence"/>
</dbReference>
<name>A0A1A9W049_9MUSC</name>
<feature type="compositionally biased region" description="Acidic residues" evidence="5">
    <location>
        <begin position="441"/>
        <end position="462"/>
    </location>
</feature>
<evidence type="ECO:0000256" key="3">
    <source>
        <dbReference type="ARBA" id="ARBA00023163"/>
    </source>
</evidence>
<evidence type="ECO:0000259" key="7">
    <source>
        <dbReference type="Pfam" id="PF17682"/>
    </source>
</evidence>
<keyword evidence="3" id="KW-0804">Transcription</keyword>
<dbReference type="EnsemblMetazoa" id="GBRI001209-RA">
    <property type="protein sequence ID" value="GBRI001209-PA"/>
    <property type="gene ID" value="GBRI001209"/>
</dbReference>
<dbReference type="InterPro" id="IPR041499">
    <property type="entry name" value="Tfc1/Sfc1_N"/>
</dbReference>
<dbReference type="Pfam" id="PF17682">
    <property type="entry name" value="Tau95_N"/>
    <property type="match status" value="1"/>
</dbReference>
<dbReference type="GO" id="GO:0000127">
    <property type="term" value="C:transcription factor TFIIIC complex"/>
    <property type="evidence" value="ECO:0007669"/>
    <property type="project" value="InterPro"/>
</dbReference>
<sequence length="479" mass="55699">MSIQLSGSSLTEFAVILYPGLVKNLNGMLDTLGGITKVSQALEGETKRLELRYHYENPFNKALCGEINKRAGLLLSIKVRRSKRDRSKPPQYKVIQVKGLHLKVRFCVCNNLYLIMSFLFPGLCDFQYLPLVPHTENKHELKMMMHSIMPQSVIDLDFFNRTEVPLITVPTMFARYDNVHNNIFRGDFSNEDGQHEVLGVCQKSSYENRDIVMFNMVDSFPARPDPQIIKRMKVKYVSDEQFEKVKKLFEECPIWTRIGLLYESGVSNDKLKCITPSMAYYFSTGPWRTLYVRYGYDPRKDFNSRYYQTFDFRLRFRSGIAEFVSDRKTSIKKRQKNPYEINSLVQDIDYPYFDEHKLPRSRQCILRYCDIHMSKIQEMLEKIPSPLAGAMCNERTGWLPSGFDSQVRQIVSNVIKDLLKNHYRKEQIHAEVESCENMGQEAEDEEGAVSDEGGPDDFMNDDNIEEILGDMQIEADEIN</sequence>
<reference evidence="8" key="2">
    <citation type="submission" date="2020-05" db="UniProtKB">
        <authorList>
            <consortium name="EnsemblMetazoa"/>
        </authorList>
    </citation>
    <scope>IDENTIFICATION</scope>
    <source>
        <strain evidence="8">IAEA</strain>
    </source>
</reference>
<protein>
    <recommendedName>
        <fullName evidence="10">Transcription factor IIIC subunit 5 HTH domain-containing protein</fullName>
    </recommendedName>
</protein>
<dbReference type="STRING" id="37001.A0A1A9W049"/>
<dbReference type="Gene3D" id="3.30.200.160">
    <property type="entry name" value="TFIIIC, subcomplex tauA, subunit Sfc1, barrel domain"/>
    <property type="match status" value="1"/>
</dbReference>
<dbReference type="GO" id="GO:0001003">
    <property type="term" value="F:RNA polymerase III type 2 promoter sequence-specific DNA binding"/>
    <property type="evidence" value="ECO:0007669"/>
    <property type="project" value="TreeGrafter"/>
</dbReference>
<feature type="domain" description="Transcription factor IIIC subunit Tfc1/Sfc1 triple barrel" evidence="7">
    <location>
        <begin position="15"/>
        <end position="129"/>
    </location>
</feature>
<dbReference type="GO" id="GO:0006384">
    <property type="term" value="P:transcription initiation at RNA polymerase III promoter"/>
    <property type="evidence" value="ECO:0007669"/>
    <property type="project" value="InterPro"/>
</dbReference>
<evidence type="ECO:0000256" key="2">
    <source>
        <dbReference type="ARBA" id="ARBA00023125"/>
    </source>
</evidence>
<dbReference type="AlphaFoldDB" id="A0A1A9W049"/>
<dbReference type="GO" id="GO:0001002">
    <property type="term" value="F:RNA polymerase III type 1 promoter sequence-specific DNA binding"/>
    <property type="evidence" value="ECO:0007669"/>
    <property type="project" value="TreeGrafter"/>
</dbReference>
<accession>A0A1A9W049</accession>
<reference evidence="9" key="1">
    <citation type="submission" date="2014-03" db="EMBL/GenBank/DDBJ databases">
        <authorList>
            <person name="Aksoy S."/>
            <person name="Warren W."/>
            <person name="Wilson R.K."/>
        </authorList>
    </citation>
    <scope>NUCLEOTIDE SEQUENCE [LARGE SCALE GENOMIC DNA]</scope>
    <source>
        <strain evidence="9">IAEA</strain>
    </source>
</reference>
<evidence type="ECO:0000313" key="9">
    <source>
        <dbReference type="Proteomes" id="UP000091820"/>
    </source>
</evidence>
<evidence type="ECO:0008006" key="10">
    <source>
        <dbReference type="Google" id="ProtNLM"/>
    </source>
</evidence>
<keyword evidence="4" id="KW-0539">Nucleus</keyword>
<dbReference type="Pfam" id="PF09734">
    <property type="entry name" value="Tau95"/>
    <property type="match status" value="1"/>
</dbReference>
<keyword evidence="2" id="KW-0238">DNA-binding</keyword>
<proteinExistence type="predicted"/>